<proteinExistence type="predicted"/>
<reference evidence="3" key="2">
    <citation type="journal article" date="2008" name="Nucleic Acids Res.">
        <title>The rice annotation project database (RAP-DB): 2008 update.</title>
        <authorList>
            <consortium name="The rice annotation project (RAP)"/>
        </authorList>
    </citation>
    <scope>GENOME REANNOTATION</scope>
    <source>
        <strain evidence="3">cv. Nipponbare</strain>
    </source>
</reference>
<feature type="compositionally biased region" description="Basic and acidic residues" evidence="1">
    <location>
        <begin position="55"/>
        <end position="71"/>
    </location>
</feature>
<protein>
    <submittedName>
        <fullName evidence="2">Uncharacterized protein</fullName>
    </submittedName>
</protein>
<accession>Q5JKY9</accession>
<name>Q5JKY9_ORYSJ</name>
<evidence type="ECO:0000313" key="2">
    <source>
        <dbReference type="EMBL" id="BAD82248.1"/>
    </source>
</evidence>
<evidence type="ECO:0000256" key="1">
    <source>
        <dbReference type="SAM" id="MobiDB-lite"/>
    </source>
</evidence>
<feature type="compositionally biased region" description="Gly residues" evidence="1">
    <location>
        <begin position="16"/>
        <end position="33"/>
    </location>
</feature>
<gene>
    <name evidence="2" type="ORF">P0692C11.9</name>
</gene>
<dbReference type="Proteomes" id="UP000000763">
    <property type="component" value="Chromosome 1"/>
</dbReference>
<dbReference type="EMBL" id="AP003381">
    <property type="protein sequence ID" value="BAD82248.1"/>
    <property type="molecule type" value="Genomic_DNA"/>
</dbReference>
<dbReference type="AlphaFoldDB" id="Q5JKY9"/>
<reference evidence="3" key="1">
    <citation type="journal article" date="2005" name="Nature">
        <title>The map-based sequence of the rice genome.</title>
        <authorList>
            <consortium name="International rice genome sequencing project (IRGSP)"/>
            <person name="Matsumoto T."/>
            <person name="Wu J."/>
            <person name="Kanamori H."/>
            <person name="Katayose Y."/>
            <person name="Fujisawa M."/>
            <person name="Namiki N."/>
            <person name="Mizuno H."/>
            <person name="Yamamoto K."/>
            <person name="Antonio B.A."/>
            <person name="Baba T."/>
            <person name="Sakata K."/>
            <person name="Nagamura Y."/>
            <person name="Aoki H."/>
            <person name="Arikawa K."/>
            <person name="Arita K."/>
            <person name="Bito T."/>
            <person name="Chiden Y."/>
            <person name="Fujitsuka N."/>
            <person name="Fukunaka R."/>
            <person name="Hamada M."/>
            <person name="Harada C."/>
            <person name="Hayashi A."/>
            <person name="Hijishita S."/>
            <person name="Honda M."/>
            <person name="Hosokawa S."/>
            <person name="Ichikawa Y."/>
            <person name="Idonuma A."/>
            <person name="Iijima M."/>
            <person name="Ikeda M."/>
            <person name="Ikeno M."/>
            <person name="Ito K."/>
            <person name="Ito S."/>
            <person name="Ito T."/>
            <person name="Ito Y."/>
            <person name="Ito Y."/>
            <person name="Iwabuchi A."/>
            <person name="Kamiya K."/>
            <person name="Karasawa W."/>
            <person name="Kurita K."/>
            <person name="Katagiri S."/>
            <person name="Kikuta A."/>
            <person name="Kobayashi H."/>
            <person name="Kobayashi N."/>
            <person name="Machita K."/>
            <person name="Maehara T."/>
            <person name="Masukawa M."/>
            <person name="Mizubayashi T."/>
            <person name="Mukai Y."/>
            <person name="Nagasaki H."/>
            <person name="Nagata Y."/>
            <person name="Naito S."/>
            <person name="Nakashima M."/>
            <person name="Nakama Y."/>
            <person name="Nakamichi Y."/>
            <person name="Nakamura M."/>
            <person name="Meguro A."/>
            <person name="Negishi M."/>
            <person name="Ohta I."/>
            <person name="Ohta T."/>
            <person name="Okamoto M."/>
            <person name="Ono N."/>
            <person name="Saji S."/>
            <person name="Sakaguchi M."/>
            <person name="Sakai K."/>
            <person name="Shibata M."/>
            <person name="Shimokawa T."/>
            <person name="Song J."/>
            <person name="Takazaki Y."/>
            <person name="Terasawa K."/>
            <person name="Tsugane M."/>
            <person name="Tsuji K."/>
            <person name="Ueda S."/>
            <person name="Waki K."/>
            <person name="Yamagata H."/>
            <person name="Yamamoto M."/>
            <person name="Yamamoto S."/>
            <person name="Yamane H."/>
            <person name="Yoshiki S."/>
            <person name="Yoshihara R."/>
            <person name="Yukawa K."/>
            <person name="Zhong H."/>
            <person name="Yano M."/>
            <person name="Yuan Q."/>
            <person name="Ouyang S."/>
            <person name="Liu J."/>
            <person name="Jones K.M."/>
            <person name="Gansberger K."/>
            <person name="Moffat K."/>
            <person name="Hill J."/>
            <person name="Bera J."/>
            <person name="Fadrosh D."/>
            <person name="Jin S."/>
            <person name="Johri S."/>
            <person name="Kim M."/>
            <person name="Overton L."/>
            <person name="Reardon M."/>
            <person name="Tsitrin T."/>
            <person name="Vuong H."/>
            <person name="Weaver B."/>
            <person name="Ciecko A."/>
            <person name="Tallon L."/>
            <person name="Jackson J."/>
            <person name="Pai G."/>
            <person name="Aken S.V."/>
            <person name="Utterback T."/>
            <person name="Reidmuller S."/>
            <person name="Feldblyum T."/>
            <person name="Hsiao J."/>
            <person name="Zismann V."/>
            <person name="Iobst S."/>
            <person name="de Vazeille A.R."/>
            <person name="Buell C.R."/>
            <person name="Ying K."/>
            <person name="Li Y."/>
            <person name="Lu T."/>
            <person name="Huang Y."/>
            <person name="Zhao Q."/>
            <person name="Feng Q."/>
            <person name="Zhang L."/>
            <person name="Zhu J."/>
            <person name="Weng Q."/>
            <person name="Mu J."/>
            <person name="Lu Y."/>
            <person name="Fan D."/>
            <person name="Liu Y."/>
            <person name="Guan J."/>
            <person name="Zhang Y."/>
            <person name="Yu S."/>
            <person name="Liu X."/>
            <person name="Zhang Y."/>
            <person name="Hong G."/>
            <person name="Han B."/>
            <person name="Choisne N."/>
            <person name="Demange N."/>
            <person name="Orjeda G."/>
            <person name="Samain S."/>
            <person name="Cattolico L."/>
            <person name="Pelletier E."/>
            <person name="Couloux A."/>
            <person name="Segurens B."/>
            <person name="Wincker P."/>
            <person name="D'Hont A."/>
            <person name="Scarpelli C."/>
            <person name="Weissenbach J."/>
            <person name="Salanoubat M."/>
            <person name="Quetier F."/>
            <person name="Yu Y."/>
            <person name="Kim H.R."/>
            <person name="Rambo T."/>
            <person name="Currie J."/>
            <person name="Collura K."/>
            <person name="Luo M."/>
            <person name="Yang T."/>
            <person name="Ammiraju J.S.S."/>
            <person name="Engler F."/>
            <person name="Soderlund C."/>
            <person name="Wing R.A."/>
            <person name="Palmer L.E."/>
            <person name="de la Bastide M."/>
            <person name="Spiegel L."/>
            <person name="Nascimento L."/>
            <person name="Zutavern T."/>
            <person name="O'Shaughnessy A."/>
            <person name="Dike S."/>
            <person name="Dedhia N."/>
            <person name="Preston R."/>
            <person name="Balija V."/>
            <person name="McCombie W.R."/>
            <person name="Chow T."/>
            <person name="Chen H."/>
            <person name="Chung M."/>
            <person name="Chen C."/>
            <person name="Shaw J."/>
            <person name="Wu H."/>
            <person name="Hsiao K."/>
            <person name="Chao Y."/>
            <person name="Chu M."/>
            <person name="Cheng C."/>
            <person name="Hour A."/>
            <person name="Lee P."/>
            <person name="Lin S."/>
            <person name="Lin Y."/>
            <person name="Liou J."/>
            <person name="Liu S."/>
            <person name="Hsing Y."/>
            <person name="Raghuvanshi S."/>
            <person name="Mohanty A."/>
            <person name="Bharti A.K."/>
            <person name="Gaur A."/>
            <person name="Gupta V."/>
            <person name="Kumar D."/>
            <person name="Ravi V."/>
            <person name="Vij S."/>
            <person name="Kapur A."/>
            <person name="Khurana P."/>
            <person name="Khurana P."/>
            <person name="Khurana J.P."/>
            <person name="Tyagi A.K."/>
            <person name="Gaikwad K."/>
            <person name="Singh A."/>
            <person name="Dalal V."/>
            <person name="Srivastava S."/>
            <person name="Dixit A."/>
            <person name="Pal A.K."/>
            <person name="Ghazi I.A."/>
            <person name="Yadav M."/>
            <person name="Pandit A."/>
            <person name="Bhargava A."/>
            <person name="Sureshbabu K."/>
            <person name="Batra K."/>
            <person name="Sharma T.R."/>
            <person name="Mohapatra T."/>
            <person name="Singh N.K."/>
            <person name="Messing J."/>
            <person name="Nelson A.B."/>
            <person name="Fuks G."/>
            <person name="Kavchok S."/>
            <person name="Keizer G."/>
            <person name="Linton E."/>
            <person name="Llaca V."/>
            <person name="Song R."/>
            <person name="Tanyolac B."/>
            <person name="Young S."/>
            <person name="Ho-Il K."/>
            <person name="Hahn J.H."/>
            <person name="Sangsakoo G."/>
            <person name="Vanavichit A."/>
            <person name="de Mattos Luiz.A.T."/>
            <person name="Zimmer P.D."/>
            <person name="Malone G."/>
            <person name="Dellagostin O."/>
            <person name="de Oliveira A.C."/>
            <person name="Bevan M."/>
            <person name="Bancroft I."/>
            <person name="Minx P."/>
            <person name="Cordum H."/>
            <person name="Wilson R."/>
            <person name="Cheng Z."/>
            <person name="Jin W."/>
            <person name="Jiang J."/>
            <person name="Leong S.A."/>
            <person name="Iwama H."/>
            <person name="Gojobori T."/>
            <person name="Itoh T."/>
            <person name="Niimura Y."/>
            <person name="Fujii Y."/>
            <person name="Habara T."/>
            <person name="Sakai H."/>
            <person name="Sato Y."/>
            <person name="Wilson G."/>
            <person name="Kumar K."/>
            <person name="McCouch S."/>
            <person name="Juretic N."/>
            <person name="Hoen D."/>
            <person name="Wright S."/>
            <person name="Bruskiewich R."/>
            <person name="Bureau T."/>
            <person name="Miyao A."/>
            <person name="Hirochika H."/>
            <person name="Nishikawa T."/>
            <person name="Kadowaki K."/>
            <person name="Sugiura M."/>
            <person name="Burr B."/>
            <person name="Sasaki T."/>
        </authorList>
    </citation>
    <scope>NUCLEOTIDE SEQUENCE [LARGE SCALE GENOMIC DNA]</scope>
    <source>
        <strain evidence="3">cv. Nipponbare</strain>
    </source>
</reference>
<evidence type="ECO:0000313" key="3">
    <source>
        <dbReference type="Proteomes" id="UP000000763"/>
    </source>
</evidence>
<organism evidence="2 3">
    <name type="scientific">Oryza sativa subsp. japonica</name>
    <name type="common">Rice</name>
    <dbReference type="NCBI Taxonomy" id="39947"/>
    <lineage>
        <taxon>Eukaryota</taxon>
        <taxon>Viridiplantae</taxon>
        <taxon>Streptophyta</taxon>
        <taxon>Embryophyta</taxon>
        <taxon>Tracheophyta</taxon>
        <taxon>Spermatophyta</taxon>
        <taxon>Magnoliopsida</taxon>
        <taxon>Liliopsida</taxon>
        <taxon>Poales</taxon>
        <taxon>Poaceae</taxon>
        <taxon>BOP clade</taxon>
        <taxon>Oryzoideae</taxon>
        <taxon>Oryzeae</taxon>
        <taxon>Oryzinae</taxon>
        <taxon>Oryza</taxon>
        <taxon>Oryza sativa</taxon>
    </lineage>
</organism>
<sequence length="100" mass="10180">MWSRGGRGLGSTPVGTRGGAGSAEGVGGVGGGWSWPEVGDDRWGPRVPPVGLSERGGREGGKADLRQKGEASRAAGGEGERILGRARKGGRGSLFCFLFI</sequence>
<feature type="region of interest" description="Disordered" evidence="1">
    <location>
        <begin position="1"/>
        <end position="78"/>
    </location>
</feature>